<dbReference type="InterPro" id="IPR000717">
    <property type="entry name" value="PCI_dom"/>
</dbReference>
<feature type="domain" description="PCI" evidence="2">
    <location>
        <begin position="215"/>
        <end position="388"/>
    </location>
</feature>
<dbReference type="SMART" id="SM00753">
    <property type="entry name" value="PAM"/>
    <property type="match status" value="1"/>
</dbReference>
<dbReference type="GO" id="GO:0003690">
    <property type="term" value="F:double-stranded DNA binding"/>
    <property type="evidence" value="ECO:0007669"/>
    <property type="project" value="InterPro"/>
</dbReference>
<dbReference type="OrthoDB" id="10252687at2759"/>
<comment type="caution">
    <text evidence="3">The sequence shown here is derived from an EMBL/GenBank/DDBJ whole genome shotgun (WGS) entry which is preliminary data.</text>
</comment>
<dbReference type="EMBL" id="JAAAJB010000460">
    <property type="protein sequence ID" value="KAG0255440.1"/>
    <property type="molecule type" value="Genomic_DNA"/>
</dbReference>
<evidence type="ECO:0000259" key="2">
    <source>
        <dbReference type="PROSITE" id="PS50250"/>
    </source>
</evidence>
<dbReference type="InterPro" id="IPR036388">
    <property type="entry name" value="WH-like_DNA-bd_sf"/>
</dbReference>
<proteinExistence type="inferred from homology"/>
<accession>A0A9P6U1R2</accession>
<dbReference type="AlphaFoldDB" id="A0A9P6U1R2"/>
<dbReference type="GO" id="GO:0000973">
    <property type="term" value="P:post-transcriptional tethering of RNA polymerase II gene DNA at nuclear periphery"/>
    <property type="evidence" value="ECO:0007669"/>
    <property type="project" value="TreeGrafter"/>
</dbReference>
<name>A0A9P6U1R2_9FUNG</name>
<organism evidence="3 4">
    <name type="scientific">Actinomortierella ambigua</name>
    <dbReference type="NCBI Taxonomy" id="1343610"/>
    <lineage>
        <taxon>Eukaryota</taxon>
        <taxon>Fungi</taxon>
        <taxon>Fungi incertae sedis</taxon>
        <taxon>Mucoromycota</taxon>
        <taxon>Mortierellomycotina</taxon>
        <taxon>Mortierellomycetes</taxon>
        <taxon>Mortierellales</taxon>
        <taxon>Mortierellaceae</taxon>
        <taxon>Actinomortierella</taxon>
    </lineage>
</organism>
<dbReference type="PANTHER" id="PTHR12732:SF0">
    <property type="entry name" value="PCI DOMAIN-CONTAINING PROTEIN 2"/>
    <property type="match status" value="1"/>
</dbReference>
<evidence type="ECO:0000313" key="4">
    <source>
        <dbReference type="Proteomes" id="UP000807716"/>
    </source>
</evidence>
<dbReference type="Gene3D" id="1.10.10.10">
    <property type="entry name" value="Winged helix-like DNA-binding domain superfamily/Winged helix DNA-binding domain"/>
    <property type="match status" value="1"/>
</dbReference>
<dbReference type="GO" id="GO:0006368">
    <property type="term" value="P:transcription elongation by RNA polymerase II"/>
    <property type="evidence" value="ECO:0007669"/>
    <property type="project" value="TreeGrafter"/>
</dbReference>
<reference evidence="3" key="1">
    <citation type="journal article" date="2020" name="Fungal Divers.">
        <title>Resolving the Mortierellaceae phylogeny through synthesis of multi-gene phylogenetics and phylogenomics.</title>
        <authorList>
            <person name="Vandepol N."/>
            <person name="Liber J."/>
            <person name="Desiro A."/>
            <person name="Na H."/>
            <person name="Kennedy M."/>
            <person name="Barry K."/>
            <person name="Grigoriev I.V."/>
            <person name="Miller A.N."/>
            <person name="O'Donnell K."/>
            <person name="Stajich J.E."/>
            <person name="Bonito G."/>
        </authorList>
    </citation>
    <scope>NUCLEOTIDE SEQUENCE</scope>
    <source>
        <strain evidence="3">BC1065</strain>
    </source>
</reference>
<evidence type="ECO:0000256" key="1">
    <source>
        <dbReference type="ARBA" id="ARBA00025771"/>
    </source>
</evidence>
<dbReference type="GO" id="GO:0003723">
    <property type="term" value="F:RNA binding"/>
    <property type="evidence" value="ECO:0007669"/>
    <property type="project" value="InterPro"/>
</dbReference>
<keyword evidence="4" id="KW-1185">Reference proteome</keyword>
<comment type="similarity">
    <text evidence="1">Belongs to the CSN12 family.</text>
</comment>
<dbReference type="Proteomes" id="UP000807716">
    <property type="component" value="Unassembled WGS sequence"/>
</dbReference>
<dbReference type="PROSITE" id="PS50250">
    <property type="entry name" value="PCI"/>
    <property type="match status" value="1"/>
</dbReference>
<dbReference type="PANTHER" id="PTHR12732">
    <property type="entry name" value="UNCHARACTERIZED PROTEASOME COMPONENT REGION PCI-CONTAINING"/>
    <property type="match status" value="1"/>
</dbReference>
<dbReference type="GO" id="GO:0070390">
    <property type="term" value="C:transcription export complex 2"/>
    <property type="evidence" value="ECO:0007669"/>
    <property type="project" value="TreeGrafter"/>
</dbReference>
<evidence type="ECO:0000313" key="3">
    <source>
        <dbReference type="EMBL" id="KAG0255440.1"/>
    </source>
</evidence>
<dbReference type="Pfam" id="PF01399">
    <property type="entry name" value="PCI"/>
    <property type="match status" value="1"/>
</dbReference>
<protein>
    <submittedName>
        <fullName evidence="3">COP9 signalosome (CSN) subunit</fullName>
    </submittedName>
</protein>
<sequence length="388" mass="44337">MHRQLSIDLTNLLEKLRDAISDEHGYAVALLLDITHPKTLPREINNSPSWEDQVDYTSTDELGQTWGEVAASVVKVSRAVKENKWVVAYNHQAAAVNAFLRDFSSQSDWALDPLFTLCRDLRSTADEADKELVAGGDKPLKLEDCARILNKAFTACITDRAPMRESRKWGTYYMIGLLFRTYFKLKSLNLCKNVLRAVSVSELPNLSEFPKAHQVTFRYYTGVLSFYKEEFKKAEEDLQPALAMTPKKYHKNRRLILHYLIPLKMMRGILPAKRILKEFPELNRIYGPLSTAIKTGNLRLFDDTLTTESNVLIAVGTYLAVERCRIVAMRQLFKKVFLLTGKETRISFDQFGTALRFVGVDVDAEEIECYLANMIAKGTSRMNIKRSF</sequence>
<gene>
    <name evidence="3" type="primary">CSN12</name>
    <name evidence="3" type="ORF">DFQ27_006269</name>
</gene>
<dbReference type="GO" id="GO:0016973">
    <property type="term" value="P:poly(A)+ mRNA export from nucleus"/>
    <property type="evidence" value="ECO:0007669"/>
    <property type="project" value="TreeGrafter"/>
</dbReference>
<dbReference type="InterPro" id="IPR045114">
    <property type="entry name" value="Csn12-like"/>
</dbReference>